<protein>
    <recommendedName>
        <fullName evidence="6">Acetate kinase</fullName>
        <ecNumber evidence="6">2.7.2.1</ecNumber>
    </recommendedName>
    <alternativeName>
        <fullName evidence="6">Acetokinase</fullName>
    </alternativeName>
</protein>
<evidence type="ECO:0000256" key="4">
    <source>
        <dbReference type="ARBA" id="ARBA00022777"/>
    </source>
</evidence>
<dbReference type="InterPro" id="IPR043129">
    <property type="entry name" value="ATPase_NBD"/>
</dbReference>
<evidence type="ECO:0000256" key="2">
    <source>
        <dbReference type="ARBA" id="ARBA00022679"/>
    </source>
</evidence>
<dbReference type="PANTHER" id="PTHR21060">
    <property type="entry name" value="ACETATE KINASE"/>
    <property type="match status" value="1"/>
</dbReference>
<evidence type="ECO:0000256" key="1">
    <source>
        <dbReference type="ARBA" id="ARBA00008748"/>
    </source>
</evidence>
<feature type="binding site" evidence="6">
    <location>
        <position position="16"/>
    </location>
    <ligand>
        <name>ATP</name>
        <dbReference type="ChEBI" id="CHEBI:30616"/>
    </ligand>
</feature>
<dbReference type="AlphaFoldDB" id="A0A365HDL2"/>
<keyword evidence="6" id="KW-0460">Magnesium</keyword>
<accession>A0A365HDL2</accession>
<comment type="pathway">
    <text evidence="6">Metabolic intermediate biosynthesis; acetyl-CoA biosynthesis; acetyl-CoA from acetate: step 1/2.</text>
</comment>
<dbReference type="GO" id="GO:0006083">
    <property type="term" value="P:acetate metabolic process"/>
    <property type="evidence" value="ECO:0007669"/>
    <property type="project" value="TreeGrafter"/>
</dbReference>
<feature type="binding site" evidence="6">
    <location>
        <position position="384"/>
    </location>
    <ligand>
        <name>Mg(2+)</name>
        <dbReference type="ChEBI" id="CHEBI:18420"/>
    </ligand>
</feature>
<comment type="function">
    <text evidence="6">Catalyzes the formation of acetyl phosphate from acetate and ATP. Can also catalyze the reverse reaction.</text>
</comment>
<dbReference type="PROSITE" id="PS01075">
    <property type="entry name" value="ACETATE_KINASE_1"/>
    <property type="match status" value="1"/>
</dbReference>
<dbReference type="GO" id="GO:0006085">
    <property type="term" value="P:acetyl-CoA biosynthetic process"/>
    <property type="evidence" value="ECO:0007669"/>
    <property type="project" value="UniProtKB-UniRule"/>
</dbReference>
<dbReference type="RefSeq" id="WP_111863248.1">
    <property type="nucleotide sequence ID" value="NZ_QLYX01000001.1"/>
</dbReference>
<proteinExistence type="inferred from homology"/>
<dbReference type="Pfam" id="PF00871">
    <property type="entry name" value="Acetate_kinase"/>
    <property type="match status" value="1"/>
</dbReference>
<sequence>MTRHVLVLNVGSSSIKYALLDPATGHRAAGGLVERIGEDGGRLVHHGPGEEPYERPGPYPDTESALAALQAAFAEAGPDLADARLAAVGHRVVHGGDRYSAPVVIDESVEQTIEELIPLAPLHNPPALAGIRAARRTFPELPHVAVFDTAFHQTLPPAAHTYAVPRDWAAELGVRRYGFHGTSHAYVSRRAAALLGRVPGEVNSIVLHLGNGASVTAVAGGRSVETSMGLTPLEGLVMGTRSGDVDPALPAFLARTRGMTAEETDKALNTAAGLEGLCGARDMREVWRLVDAGDPAAALAIDVYVHRIRKYVGAYYAVLGRVDAVVFTAGVGENDARTRARALAGLERLGIAVDAGRNTAPGGGERFISPKDGEVAVLVVPTDEEREIAAGAVQAVRGA</sequence>
<evidence type="ECO:0000256" key="7">
    <source>
        <dbReference type="RuleBase" id="RU003835"/>
    </source>
</evidence>
<keyword evidence="6" id="KW-0963">Cytoplasm</keyword>
<keyword evidence="2 6" id="KW-0808">Transferase</keyword>
<feature type="binding site" evidence="6">
    <location>
        <position position="91"/>
    </location>
    <ligand>
        <name>substrate</name>
    </ligand>
</feature>
<dbReference type="EMBL" id="QLYX01000001">
    <property type="protein sequence ID" value="RAY17195.1"/>
    <property type="molecule type" value="Genomic_DNA"/>
</dbReference>
<feature type="binding site" evidence="6">
    <location>
        <begin position="330"/>
        <end position="334"/>
    </location>
    <ligand>
        <name>ATP</name>
        <dbReference type="ChEBI" id="CHEBI:30616"/>
    </ligand>
</feature>
<feature type="site" description="Transition state stabilizer" evidence="6">
    <location>
        <position position="241"/>
    </location>
</feature>
<comment type="caution">
    <text evidence="8">The sequence shown here is derived from an EMBL/GenBank/DDBJ whole genome shotgun (WGS) entry which is preliminary data.</text>
</comment>
<dbReference type="CDD" id="cd24010">
    <property type="entry name" value="ASKHA_NBD_AcK_PK"/>
    <property type="match status" value="1"/>
</dbReference>
<feature type="binding site" evidence="6">
    <location>
        <position position="9"/>
    </location>
    <ligand>
        <name>Mg(2+)</name>
        <dbReference type="ChEBI" id="CHEBI:18420"/>
    </ligand>
</feature>
<dbReference type="GO" id="GO:0005524">
    <property type="term" value="F:ATP binding"/>
    <property type="evidence" value="ECO:0007669"/>
    <property type="project" value="UniProtKB-KW"/>
</dbReference>
<dbReference type="UniPathway" id="UPA00340">
    <property type="reaction ID" value="UER00458"/>
</dbReference>
<feature type="site" description="Transition state stabilizer" evidence="6">
    <location>
        <position position="180"/>
    </location>
</feature>
<dbReference type="InterPro" id="IPR000890">
    <property type="entry name" value="Aliphatic_acid_kin_short-chain"/>
</dbReference>
<organism evidence="8 9">
    <name type="scientific">Actinomadura craniellae</name>
    <dbReference type="NCBI Taxonomy" id="2231787"/>
    <lineage>
        <taxon>Bacteria</taxon>
        <taxon>Bacillati</taxon>
        <taxon>Actinomycetota</taxon>
        <taxon>Actinomycetes</taxon>
        <taxon>Streptosporangiales</taxon>
        <taxon>Thermomonosporaceae</taxon>
        <taxon>Actinomadura</taxon>
    </lineage>
</organism>
<gene>
    <name evidence="6" type="primary">ackA</name>
    <name evidence="8" type="ORF">DPM19_03335</name>
</gene>
<dbReference type="Proteomes" id="UP000251891">
    <property type="component" value="Unassembled WGS sequence"/>
</dbReference>
<dbReference type="InterPro" id="IPR023865">
    <property type="entry name" value="Aliphatic_acid_kinase_CS"/>
</dbReference>
<dbReference type="HAMAP" id="MF_00020">
    <property type="entry name" value="Acetate_kinase"/>
    <property type="match status" value="1"/>
</dbReference>
<dbReference type="SUPFAM" id="SSF53067">
    <property type="entry name" value="Actin-like ATPase domain"/>
    <property type="match status" value="2"/>
</dbReference>
<dbReference type="InterPro" id="IPR004372">
    <property type="entry name" value="Ac/propionate_kinase"/>
</dbReference>
<evidence type="ECO:0000256" key="5">
    <source>
        <dbReference type="ARBA" id="ARBA00022840"/>
    </source>
</evidence>
<dbReference type="OrthoDB" id="9802453at2"/>
<comment type="catalytic activity">
    <reaction evidence="6">
        <text>acetate + ATP = acetyl phosphate + ADP</text>
        <dbReference type="Rhea" id="RHEA:11352"/>
        <dbReference type="ChEBI" id="CHEBI:22191"/>
        <dbReference type="ChEBI" id="CHEBI:30089"/>
        <dbReference type="ChEBI" id="CHEBI:30616"/>
        <dbReference type="ChEBI" id="CHEBI:456216"/>
        <dbReference type="EC" id="2.7.2.1"/>
    </reaction>
</comment>
<feature type="binding site" evidence="6">
    <location>
        <begin position="208"/>
        <end position="212"/>
    </location>
    <ligand>
        <name>ATP</name>
        <dbReference type="ChEBI" id="CHEBI:30616"/>
    </ligand>
</feature>
<keyword evidence="3 6" id="KW-0547">Nucleotide-binding</keyword>
<comment type="cofactor">
    <cofactor evidence="6">
        <name>Mg(2+)</name>
        <dbReference type="ChEBI" id="CHEBI:18420"/>
    </cofactor>
    <cofactor evidence="6">
        <name>Mn(2+)</name>
        <dbReference type="ChEBI" id="CHEBI:29035"/>
    </cofactor>
    <text evidence="6">Mg(2+). Can also accept Mn(2+).</text>
</comment>
<reference evidence="8 9" key="1">
    <citation type="submission" date="2018-06" db="EMBL/GenBank/DDBJ databases">
        <title>Actinomadura craniellae sp. nov. isolated from marine sponge Craniella sp.</title>
        <authorList>
            <person name="Li L."/>
            <person name="Xu Q.H."/>
            <person name="Lin H.W."/>
            <person name="Lu Y.H."/>
        </authorList>
    </citation>
    <scope>NUCLEOTIDE SEQUENCE [LARGE SCALE GENOMIC DNA]</scope>
    <source>
        <strain evidence="8 9">LHW63021</strain>
    </source>
</reference>
<dbReference type="EC" id="2.7.2.1" evidence="6"/>
<feature type="active site" description="Proton donor/acceptor" evidence="6">
    <location>
        <position position="148"/>
    </location>
</feature>
<keyword evidence="4 6" id="KW-0418">Kinase</keyword>
<comment type="subunit">
    <text evidence="6">Homodimer.</text>
</comment>
<name>A0A365HDL2_9ACTN</name>
<keyword evidence="9" id="KW-1185">Reference proteome</keyword>
<dbReference type="NCBIfam" id="TIGR00016">
    <property type="entry name" value="ackA"/>
    <property type="match status" value="1"/>
</dbReference>
<evidence type="ECO:0000256" key="6">
    <source>
        <dbReference type="HAMAP-Rule" id="MF_00020"/>
    </source>
</evidence>
<comment type="similarity">
    <text evidence="1 6 7">Belongs to the acetokinase family.</text>
</comment>
<dbReference type="GO" id="GO:0008776">
    <property type="term" value="F:acetate kinase activity"/>
    <property type="evidence" value="ECO:0007669"/>
    <property type="project" value="UniProtKB-UniRule"/>
</dbReference>
<keyword evidence="6" id="KW-0479">Metal-binding</keyword>
<dbReference type="GO" id="GO:0005737">
    <property type="term" value="C:cytoplasm"/>
    <property type="evidence" value="ECO:0007669"/>
    <property type="project" value="UniProtKB-SubCell"/>
</dbReference>
<evidence type="ECO:0000313" key="9">
    <source>
        <dbReference type="Proteomes" id="UP000251891"/>
    </source>
</evidence>
<dbReference type="PRINTS" id="PR00471">
    <property type="entry name" value="ACETATEKNASE"/>
</dbReference>
<dbReference type="PANTHER" id="PTHR21060:SF15">
    <property type="entry name" value="ACETATE KINASE-RELATED"/>
    <property type="match status" value="1"/>
</dbReference>
<dbReference type="PIRSF" id="PIRSF000722">
    <property type="entry name" value="Acetate_prop_kin"/>
    <property type="match status" value="1"/>
</dbReference>
<keyword evidence="5 6" id="KW-0067">ATP-binding</keyword>
<comment type="subcellular location">
    <subcellularLocation>
        <location evidence="6">Cytoplasm</location>
    </subcellularLocation>
</comment>
<evidence type="ECO:0000256" key="3">
    <source>
        <dbReference type="ARBA" id="ARBA00022741"/>
    </source>
</evidence>
<dbReference type="GO" id="GO:0000287">
    <property type="term" value="F:magnesium ion binding"/>
    <property type="evidence" value="ECO:0007669"/>
    <property type="project" value="UniProtKB-UniRule"/>
</dbReference>
<dbReference type="Gene3D" id="3.30.420.40">
    <property type="match status" value="2"/>
</dbReference>
<feature type="binding site" evidence="6">
    <location>
        <begin position="282"/>
        <end position="284"/>
    </location>
    <ligand>
        <name>ATP</name>
        <dbReference type="ChEBI" id="CHEBI:30616"/>
    </ligand>
</feature>
<evidence type="ECO:0000313" key="8">
    <source>
        <dbReference type="EMBL" id="RAY17195.1"/>
    </source>
</evidence>